<dbReference type="GO" id="GO:0005524">
    <property type="term" value="F:ATP binding"/>
    <property type="evidence" value="ECO:0007669"/>
    <property type="project" value="InterPro"/>
</dbReference>
<dbReference type="PANTHER" id="PTHR38248:SF2">
    <property type="entry name" value="FUNK1 11"/>
    <property type="match status" value="1"/>
</dbReference>
<feature type="region of interest" description="Disordered" evidence="1">
    <location>
        <begin position="730"/>
        <end position="756"/>
    </location>
</feature>
<dbReference type="InterPro" id="IPR040976">
    <property type="entry name" value="Pkinase_fungal"/>
</dbReference>
<dbReference type="SMART" id="SM00220">
    <property type="entry name" value="S_TKc"/>
    <property type="match status" value="1"/>
</dbReference>
<dbReference type="GO" id="GO:0004672">
    <property type="term" value="F:protein kinase activity"/>
    <property type="evidence" value="ECO:0007669"/>
    <property type="project" value="InterPro"/>
</dbReference>
<evidence type="ECO:0000259" key="2">
    <source>
        <dbReference type="PROSITE" id="PS50011"/>
    </source>
</evidence>
<comment type="caution">
    <text evidence="3">The sequence shown here is derived from an EMBL/GenBank/DDBJ whole genome shotgun (WGS) entry which is preliminary data.</text>
</comment>
<organism evidence="3 4">
    <name type="scientific">Suillus plorans</name>
    <dbReference type="NCBI Taxonomy" id="116603"/>
    <lineage>
        <taxon>Eukaryota</taxon>
        <taxon>Fungi</taxon>
        <taxon>Dikarya</taxon>
        <taxon>Basidiomycota</taxon>
        <taxon>Agaricomycotina</taxon>
        <taxon>Agaricomycetes</taxon>
        <taxon>Agaricomycetidae</taxon>
        <taxon>Boletales</taxon>
        <taxon>Suillineae</taxon>
        <taxon>Suillaceae</taxon>
        <taxon>Suillus</taxon>
    </lineage>
</organism>
<feature type="compositionally biased region" description="Basic residues" evidence="1">
    <location>
        <begin position="744"/>
        <end position="756"/>
    </location>
</feature>
<protein>
    <recommendedName>
        <fullName evidence="2">Protein kinase domain-containing protein</fullName>
    </recommendedName>
</protein>
<dbReference type="RefSeq" id="XP_041151930.1">
    <property type="nucleotide sequence ID" value="XM_041308029.1"/>
</dbReference>
<proteinExistence type="predicted"/>
<evidence type="ECO:0000313" key="3">
    <source>
        <dbReference type="EMBL" id="KAG1784445.1"/>
    </source>
</evidence>
<dbReference type="InterPro" id="IPR008266">
    <property type="entry name" value="Tyr_kinase_AS"/>
</dbReference>
<dbReference type="PROSITE" id="PS50011">
    <property type="entry name" value="PROTEIN_KINASE_DOM"/>
    <property type="match status" value="1"/>
</dbReference>
<dbReference type="Gene3D" id="1.10.510.10">
    <property type="entry name" value="Transferase(Phosphotransferase) domain 1"/>
    <property type="match status" value="1"/>
</dbReference>
<name>A0A9P7AA93_9AGAM</name>
<dbReference type="EMBL" id="JABBWE010000146">
    <property type="protein sequence ID" value="KAG1784445.1"/>
    <property type="molecule type" value="Genomic_DNA"/>
</dbReference>
<dbReference type="InterPro" id="IPR011009">
    <property type="entry name" value="Kinase-like_dom_sf"/>
</dbReference>
<dbReference type="PROSITE" id="PS00109">
    <property type="entry name" value="PROTEIN_KINASE_TYR"/>
    <property type="match status" value="1"/>
</dbReference>
<evidence type="ECO:0000313" key="4">
    <source>
        <dbReference type="Proteomes" id="UP000719766"/>
    </source>
</evidence>
<feature type="domain" description="Protein kinase" evidence="2">
    <location>
        <begin position="340"/>
        <end position="708"/>
    </location>
</feature>
<dbReference type="PANTHER" id="PTHR38248">
    <property type="entry name" value="FUNK1 6"/>
    <property type="match status" value="1"/>
</dbReference>
<accession>A0A9P7AA93</accession>
<dbReference type="InterPro" id="IPR000719">
    <property type="entry name" value="Prot_kinase_dom"/>
</dbReference>
<sequence length="756" mass="86532">MDMLMKSELGLQDKDPRVLWEEDLQLATSILQILIPQSNLGKSEIKKIAHIKKVPGGNTQIYGAPVFDKQWRLNVKDPFPSQRKRKMPVRRAPLQTQIESQIDTDVEEDFMPETKGSLEKHVFVKAGRKRANLKSAEEPEEKNWERLFRAIYYYMREMLKEQIQKRNSGHSRPFHPLPFRELPDLRYWSSEFAISPFPDATDSWKSGLVLLDYKLRKLDSSEKSWKDVLTGIEITQSDLSSDRKIPLFLGIVTKGYLMMREQPWRRFVLLFSISKFKLRAHYIDRSGLVISEPLQIDRFPVRFVDVLNTTTLANRSSLGFDPTIHICNSCSTVPSHTNLPDGFDTMLPGAIGWVYDNDQNVYWIMEILWKSRGFFKRGTVCYRVRDKFGREYALKDCWVNEDVKDVEIDFLKAVDGIQNVVQLVKYWDVLYDGQPDSTSHIRSHCPTFVFKKKIHRRILLTPCGLPLTQFNDILELIGVFRDLVVAHKAMVGRRVLHGDLSPNNIIIYEGKGYFIDFDHAKFLDADGKADESPRGTGTIPYISFRVLRLMGDGHSVRHTPCDDLESLFYILLEFTVVYLGPKGALAPRLDEENLHRDPVRRWGIDYESLTFDSLATSSMWKREFIHGLTDPPLVTSYFTPCRPLLDEWRQAISFASTQLTAISHDNICDVLTRELSSISQQLAQTPPPALPSTLEPTIALSPSPAPLTSQLVTTVAASLTVSRSVPVRATSVPLPLPDPPLAVRRPRRPNRVPGKR</sequence>
<reference evidence="3" key="1">
    <citation type="journal article" date="2020" name="New Phytol.">
        <title>Comparative genomics reveals dynamic genome evolution in host specialist ectomycorrhizal fungi.</title>
        <authorList>
            <person name="Lofgren L.A."/>
            <person name="Nguyen N.H."/>
            <person name="Vilgalys R."/>
            <person name="Ruytinx J."/>
            <person name="Liao H.L."/>
            <person name="Branco S."/>
            <person name="Kuo A."/>
            <person name="LaButti K."/>
            <person name="Lipzen A."/>
            <person name="Andreopoulos W."/>
            <person name="Pangilinan J."/>
            <person name="Riley R."/>
            <person name="Hundley H."/>
            <person name="Na H."/>
            <person name="Barry K."/>
            <person name="Grigoriev I.V."/>
            <person name="Stajich J.E."/>
            <person name="Kennedy P.G."/>
        </authorList>
    </citation>
    <scope>NUCLEOTIDE SEQUENCE</scope>
    <source>
        <strain evidence="3">S12</strain>
    </source>
</reference>
<dbReference type="Pfam" id="PF17667">
    <property type="entry name" value="Pkinase_fungal"/>
    <property type="match status" value="2"/>
</dbReference>
<gene>
    <name evidence="3" type="ORF">HD556DRAFT_1451777</name>
</gene>
<dbReference type="Proteomes" id="UP000719766">
    <property type="component" value="Unassembled WGS sequence"/>
</dbReference>
<dbReference type="SUPFAM" id="SSF56112">
    <property type="entry name" value="Protein kinase-like (PK-like)"/>
    <property type="match status" value="1"/>
</dbReference>
<dbReference type="AlphaFoldDB" id="A0A9P7AA93"/>
<keyword evidence="4" id="KW-1185">Reference proteome</keyword>
<evidence type="ECO:0000256" key="1">
    <source>
        <dbReference type="SAM" id="MobiDB-lite"/>
    </source>
</evidence>
<dbReference type="GeneID" id="64601793"/>
<dbReference type="OrthoDB" id="2686475at2759"/>